<evidence type="ECO:0000256" key="3">
    <source>
        <dbReference type="ARBA" id="ARBA00061607"/>
    </source>
</evidence>
<dbReference type="Proteomes" id="UP000198625">
    <property type="component" value="Unassembled WGS sequence"/>
</dbReference>
<comment type="similarity">
    <text evidence="3">Belongs to the MoxR family.</text>
</comment>
<dbReference type="PANTHER" id="PTHR42759">
    <property type="entry name" value="MOXR FAMILY PROTEIN"/>
    <property type="match status" value="1"/>
</dbReference>
<proteinExistence type="inferred from homology"/>
<evidence type="ECO:0000313" key="7">
    <source>
        <dbReference type="Proteomes" id="UP000198625"/>
    </source>
</evidence>
<dbReference type="Pfam" id="PF07726">
    <property type="entry name" value="AAA_3"/>
    <property type="match status" value="1"/>
</dbReference>
<dbReference type="STRING" id="415015.SAMN05660462_02417"/>
<dbReference type="GO" id="GO:0005524">
    <property type="term" value="F:ATP binding"/>
    <property type="evidence" value="ECO:0007669"/>
    <property type="project" value="UniProtKB-KW"/>
</dbReference>
<dbReference type="Gene3D" id="1.10.8.80">
    <property type="entry name" value="Magnesium chelatase subunit I, C-Terminal domain"/>
    <property type="match status" value="1"/>
</dbReference>
<dbReference type="PANTHER" id="PTHR42759:SF1">
    <property type="entry name" value="MAGNESIUM-CHELATASE SUBUNIT CHLD"/>
    <property type="match status" value="1"/>
</dbReference>
<dbReference type="RefSeq" id="WP_244270532.1">
    <property type="nucleotide sequence ID" value="NZ_FNQE01000028.1"/>
</dbReference>
<dbReference type="PIRSF" id="PIRSF002849">
    <property type="entry name" value="AAA_ATPase_chaperone_MoxR_prd"/>
    <property type="match status" value="1"/>
</dbReference>
<dbReference type="SUPFAM" id="SSF52540">
    <property type="entry name" value="P-loop containing nucleoside triphosphate hydrolases"/>
    <property type="match status" value="1"/>
</dbReference>
<dbReference type="InterPro" id="IPR011703">
    <property type="entry name" value="ATPase_AAA-3"/>
</dbReference>
<keyword evidence="1" id="KW-0547">Nucleotide-binding</keyword>
<sequence length="321" mass="36329">MERVERGYTQHIVEKIKGEINKVIVEQEEMLAFCMTGLLCGGHVLLEGVPGLAKTLMIRALAKTMNVDFKRIQFTPDLMPSDVTGTKIYNMQTREFELKKGPIFTNFLLADEINRTPPKTQAGLLEAMEEQAVTIDGENIPLLSPYMVFATQNPIEYEGTYPLPEALLDRFLMKITIDYPSAQAEKEVLEKYHKGFNSIDLNTSGIEVVCSSEDILKCRKEIEEVQVDQSIFDYIIQIVRETRNYSSIEVGSSPRGSIALLQSAKAYAVINGRDYVIPEDIKTVAFPVLRHRISLRPELTIEGIKEDKVIDNILMQIKVPR</sequence>
<name>A0A1H3RL60_9FIRM</name>
<dbReference type="GO" id="GO:0016887">
    <property type="term" value="F:ATP hydrolysis activity"/>
    <property type="evidence" value="ECO:0007669"/>
    <property type="project" value="InterPro"/>
</dbReference>
<organism evidence="6 7">
    <name type="scientific">Proteiniborus ethanoligenes</name>
    <dbReference type="NCBI Taxonomy" id="415015"/>
    <lineage>
        <taxon>Bacteria</taxon>
        <taxon>Bacillati</taxon>
        <taxon>Bacillota</taxon>
        <taxon>Clostridia</taxon>
        <taxon>Eubacteriales</taxon>
        <taxon>Proteiniborus</taxon>
    </lineage>
</organism>
<evidence type="ECO:0000256" key="2">
    <source>
        <dbReference type="ARBA" id="ARBA00022840"/>
    </source>
</evidence>
<dbReference type="InterPro" id="IPR041628">
    <property type="entry name" value="ChlI/MoxR_AAA_lid"/>
</dbReference>
<feature type="domain" description="ChlI/MoxR AAA lid" evidence="5">
    <location>
        <begin position="240"/>
        <end position="311"/>
    </location>
</feature>
<dbReference type="InterPro" id="IPR027417">
    <property type="entry name" value="P-loop_NTPase"/>
</dbReference>
<reference evidence="7" key="1">
    <citation type="submission" date="2016-10" db="EMBL/GenBank/DDBJ databases">
        <authorList>
            <person name="Varghese N."/>
            <person name="Submissions S."/>
        </authorList>
    </citation>
    <scope>NUCLEOTIDE SEQUENCE [LARGE SCALE GENOMIC DNA]</scope>
    <source>
        <strain evidence="7">DSM 21650</strain>
    </source>
</reference>
<evidence type="ECO:0000259" key="4">
    <source>
        <dbReference type="Pfam" id="PF07726"/>
    </source>
</evidence>
<dbReference type="Gene3D" id="3.40.50.300">
    <property type="entry name" value="P-loop containing nucleotide triphosphate hydrolases"/>
    <property type="match status" value="1"/>
</dbReference>
<evidence type="ECO:0000313" key="6">
    <source>
        <dbReference type="EMBL" id="SDZ25981.1"/>
    </source>
</evidence>
<dbReference type="FunFam" id="3.40.50.300:FF:000640">
    <property type="entry name" value="MoxR family ATPase"/>
    <property type="match status" value="1"/>
</dbReference>
<accession>A0A1H3RL60</accession>
<feature type="domain" description="ATPase AAA-3" evidence="4">
    <location>
        <begin position="43"/>
        <end position="173"/>
    </location>
</feature>
<gene>
    <name evidence="6" type="ORF">SAMN05660462_02417</name>
</gene>
<evidence type="ECO:0000256" key="1">
    <source>
        <dbReference type="ARBA" id="ARBA00022741"/>
    </source>
</evidence>
<keyword evidence="2" id="KW-0067">ATP-binding</keyword>
<dbReference type="InterPro" id="IPR050764">
    <property type="entry name" value="CbbQ/NirQ/NorQ/GpvN"/>
</dbReference>
<protein>
    <submittedName>
        <fullName evidence="6">MoxR-like ATPase</fullName>
    </submittedName>
</protein>
<dbReference type="AlphaFoldDB" id="A0A1H3RL60"/>
<dbReference type="EMBL" id="FNQE01000028">
    <property type="protein sequence ID" value="SDZ25981.1"/>
    <property type="molecule type" value="Genomic_DNA"/>
</dbReference>
<evidence type="ECO:0000259" key="5">
    <source>
        <dbReference type="Pfam" id="PF17863"/>
    </source>
</evidence>
<keyword evidence="7" id="KW-1185">Reference proteome</keyword>
<dbReference type="Pfam" id="PF17863">
    <property type="entry name" value="AAA_lid_2"/>
    <property type="match status" value="1"/>
</dbReference>